<accession>A0ACD3R1F2</accession>
<evidence type="ECO:0000313" key="2">
    <source>
        <dbReference type="Proteomes" id="UP000793456"/>
    </source>
</evidence>
<name>A0ACD3R1F2_LARCR</name>
<protein>
    <submittedName>
        <fullName evidence="1">Uncharacterized protein</fullName>
    </submittedName>
</protein>
<evidence type="ECO:0000313" key="1">
    <source>
        <dbReference type="EMBL" id="TMS13152.1"/>
    </source>
</evidence>
<gene>
    <name evidence="1" type="ORF">E3U43_018227</name>
</gene>
<comment type="caution">
    <text evidence="1">The sequence shown here is derived from an EMBL/GenBank/DDBJ whole genome shotgun (WGS) entry which is preliminary data.</text>
</comment>
<organism evidence="1 2">
    <name type="scientific">Larimichthys crocea</name>
    <name type="common">Large yellow croaker</name>
    <name type="synonym">Pseudosciaena crocea</name>
    <dbReference type="NCBI Taxonomy" id="215358"/>
    <lineage>
        <taxon>Eukaryota</taxon>
        <taxon>Metazoa</taxon>
        <taxon>Chordata</taxon>
        <taxon>Craniata</taxon>
        <taxon>Vertebrata</taxon>
        <taxon>Euteleostomi</taxon>
        <taxon>Actinopterygii</taxon>
        <taxon>Neopterygii</taxon>
        <taxon>Teleostei</taxon>
        <taxon>Neoteleostei</taxon>
        <taxon>Acanthomorphata</taxon>
        <taxon>Eupercaria</taxon>
        <taxon>Sciaenidae</taxon>
        <taxon>Larimichthys</taxon>
    </lineage>
</organism>
<proteinExistence type="predicted"/>
<keyword evidence="2" id="KW-1185">Reference proteome</keyword>
<sequence length="190" mass="22242">MYVLPALPAAEEKDKSSSEEEEEEKEREEMDDSYHMYQGELYDDPNSVDINSEEFACLPPEMKHEILKDMKEFSKRRRTMYHKPPERNKLNQRLVGLEKEMSQQSAGNAPQLYEQDGEQQSHSVESQRLALKRRTRLLPRVNWQPLRGLVASFRAAKDDRQADPSPCGALFVRKRRKRMLRPLKTPNPLS</sequence>
<reference evidence="1" key="1">
    <citation type="submission" date="2018-11" db="EMBL/GenBank/DDBJ databases">
        <title>The sequence and de novo assembly of Larimichthys crocea genome using PacBio and Hi-C technologies.</title>
        <authorList>
            <person name="Xu P."/>
            <person name="Chen B."/>
            <person name="Zhou Z."/>
            <person name="Ke Q."/>
            <person name="Wu Y."/>
            <person name="Bai H."/>
            <person name="Pu F."/>
        </authorList>
    </citation>
    <scope>NUCLEOTIDE SEQUENCE</scope>
    <source>
        <tissue evidence="1">Muscle</tissue>
    </source>
</reference>
<dbReference type="Proteomes" id="UP000793456">
    <property type="component" value="Chromosome XI"/>
</dbReference>
<dbReference type="EMBL" id="CM011684">
    <property type="protein sequence ID" value="TMS13152.1"/>
    <property type="molecule type" value="Genomic_DNA"/>
</dbReference>